<dbReference type="AlphaFoldDB" id="W8ESU6"/>
<accession>W8ESU6</accession>
<name>W8ESU6_9BACT</name>
<dbReference type="EMBL" id="CP007144">
    <property type="protein sequence ID" value="AHJ95593.1"/>
    <property type="molecule type" value="Genomic_DNA"/>
</dbReference>
<dbReference type="HOGENOM" id="CLU_1376527_0_0_10"/>
<proteinExistence type="predicted"/>
<dbReference type="Proteomes" id="UP000019423">
    <property type="component" value="Plasmid pHsw1"/>
</dbReference>
<sequence length="198" mass="23014">MQDTTFWQYHYNERRQLTFVTDGYTGKQVQLLEYNAAGQLVHKALLAPDGQPFSEERFTYDAKGHEVEATIAGSGIAGRIKRTTYDQQGRPVKEQLLDQGKLFFTQLTQYQPTGEVRQVTYVEGRQTTGVEYTYDNNRRLLSRRHFKRTRGQNETTGLEEFTYTPTGLLATFAEDIFSFGHTKRTFTYQYKKNLYLSV</sequence>
<reference evidence="1 2" key="1">
    <citation type="submission" date="2014-01" db="EMBL/GenBank/DDBJ databases">
        <title>Complete sequence of plasmid1 of ionizing-radiation resistance bacterium Hymenobacter swuensis DY53.</title>
        <authorList>
            <person name="Jung J.-H."/>
            <person name="Jeong S.-W."/>
            <person name="Joe M.-H."/>
            <person name="Cho y.-j."/>
            <person name="Kim M.-K."/>
            <person name="Lim S.-Y."/>
        </authorList>
    </citation>
    <scope>NUCLEOTIDE SEQUENCE [LARGE SCALE GENOMIC DNA]</scope>
    <source>
        <strain evidence="1 2">DY53</strain>
        <plasmid evidence="1 2">pHsw1</plasmid>
    </source>
</reference>
<evidence type="ECO:0008006" key="3">
    <source>
        <dbReference type="Google" id="ProtNLM"/>
    </source>
</evidence>
<evidence type="ECO:0000313" key="2">
    <source>
        <dbReference type="Proteomes" id="UP000019423"/>
    </source>
</evidence>
<keyword evidence="1" id="KW-0614">Plasmid</keyword>
<dbReference type="KEGG" id="hsw:Hsw_PA0260"/>
<dbReference type="Gene3D" id="2.180.10.10">
    <property type="entry name" value="RHS repeat-associated core"/>
    <property type="match status" value="1"/>
</dbReference>
<keyword evidence="2" id="KW-1185">Reference proteome</keyword>
<protein>
    <recommendedName>
        <fullName evidence="3">Rhs family protein</fullName>
    </recommendedName>
</protein>
<geneLocation type="plasmid" evidence="1 2">
    <name>pHsw1</name>
</geneLocation>
<evidence type="ECO:0000313" key="1">
    <source>
        <dbReference type="EMBL" id="AHJ95593.1"/>
    </source>
</evidence>
<organism evidence="1 2">
    <name type="scientific">Hymenobacter swuensis DY53</name>
    <dbReference type="NCBI Taxonomy" id="1227739"/>
    <lineage>
        <taxon>Bacteria</taxon>
        <taxon>Pseudomonadati</taxon>
        <taxon>Bacteroidota</taxon>
        <taxon>Cytophagia</taxon>
        <taxon>Cytophagales</taxon>
        <taxon>Hymenobacteraceae</taxon>
        <taxon>Hymenobacter</taxon>
    </lineage>
</organism>
<gene>
    <name evidence="1" type="ORF">Hsw_PA0260</name>
</gene>